<evidence type="ECO:0000313" key="4">
    <source>
        <dbReference type="Proteomes" id="UP000597507"/>
    </source>
</evidence>
<proteinExistence type="predicted"/>
<evidence type="ECO:0000256" key="1">
    <source>
        <dbReference type="ARBA" id="ARBA00023002"/>
    </source>
</evidence>
<name>A0A8J3EC01_9PROT</name>
<dbReference type="Proteomes" id="UP000597507">
    <property type="component" value="Unassembled WGS sequence"/>
</dbReference>
<evidence type="ECO:0000313" key="3">
    <source>
        <dbReference type="EMBL" id="GGG31120.1"/>
    </source>
</evidence>
<evidence type="ECO:0000259" key="2">
    <source>
        <dbReference type="Pfam" id="PF02668"/>
    </source>
</evidence>
<accession>A0A8J3EC01</accession>
<dbReference type="InterPro" id="IPR003819">
    <property type="entry name" value="TauD/TfdA-like"/>
</dbReference>
<keyword evidence="1" id="KW-0560">Oxidoreductase</keyword>
<protein>
    <recommendedName>
        <fullName evidence="2">TauD/TfdA-like domain-containing protein</fullName>
    </recommendedName>
</protein>
<reference evidence="3 4" key="1">
    <citation type="journal article" date="2014" name="Int. J. Syst. Evol. Microbiol.">
        <title>Complete genome sequence of Corynebacterium casei LMG S-19264T (=DSM 44701T), isolated from a smear-ripened cheese.</title>
        <authorList>
            <consortium name="US DOE Joint Genome Institute (JGI-PGF)"/>
            <person name="Walter F."/>
            <person name="Albersmeier A."/>
            <person name="Kalinowski J."/>
            <person name="Ruckert C."/>
        </authorList>
    </citation>
    <scope>NUCLEOTIDE SEQUENCE [LARGE SCALE GENOMIC DNA]</scope>
    <source>
        <strain evidence="3 4">CGMCC 1.16330</strain>
    </source>
</reference>
<dbReference type="InterPro" id="IPR042098">
    <property type="entry name" value="TauD-like_sf"/>
</dbReference>
<comment type="caution">
    <text evidence="3">The sequence shown here is derived from an EMBL/GenBank/DDBJ whole genome shotgun (WGS) entry which is preliminary data.</text>
</comment>
<dbReference type="SUPFAM" id="SSF51197">
    <property type="entry name" value="Clavaminate synthase-like"/>
    <property type="match status" value="1"/>
</dbReference>
<dbReference type="Gene3D" id="3.60.130.10">
    <property type="entry name" value="Clavaminate synthase-like"/>
    <property type="match status" value="1"/>
</dbReference>
<dbReference type="Pfam" id="PF02668">
    <property type="entry name" value="TauD"/>
    <property type="match status" value="1"/>
</dbReference>
<keyword evidence="4" id="KW-1185">Reference proteome</keyword>
<dbReference type="GO" id="GO:0016706">
    <property type="term" value="F:2-oxoglutarate-dependent dioxygenase activity"/>
    <property type="evidence" value="ECO:0007669"/>
    <property type="project" value="UniProtKB-ARBA"/>
</dbReference>
<organism evidence="3 4">
    <name type="scientific">Caldovatus sediminis</name>
    <dbReference type="NCBI Taxonomy" id="2041189"/>
    <lineage>
        <taxon>Bacteria</taxon>
        <taxon>Pseudomonadati</taxon>
        <taxon>Pseudomonadota</taxon>
        <taxon>Alphaproteobacteria</taxon>
        <taxon>Acetobacterales</taxon>
        <taxon>Roseomonadaceae</taxon>
        <taxon>Caldovatus</taxon>
    </lineage>
</organism>
<sequence length="325" mass="33761">MSSPLGTPRVRPPRLVPQTGPALWQAGELSPSDWMIPLGQEAEAELDAAITALGGRRPERAAEVPLPTLSPVIADLRARLEHGRGFALLRGLPFDRHGTAGAEALLLALGLHLGIPLPQDAAEPGGPVTHLASAPIGGATAAPFHADPCDAVLLLCLRQPPASGASALISAMAVHNALLKRDRAALEALYQPLPHREADGSVAARPVFSVTGGAFSARYNRAAIEDAAATPGVAPLEPAQRAALDALDAACTDPALALRMETRPGDLLCFNPQLVWKRRSPPAAGPAEAPDRTREFLRLRLLTANSRTAAAAAAPSVPPPAPWQG</sequence>
<dbReference type="EMBL" id="BMKS01000004">
    <property type="protein sequence ID" value="GGG31120.1"/>
    <property type="molecule type" value="Genomic_DNA"/>
</dbReference>
<dbReference type="AlphaFoldDB" id="A0A8J3EC01"/>
<dbReference type="RefSeq" id="WP_188899747.1">
    <property type="nucleotide sequence ID" value="NZ_BMKS01000004.1"/>
</dbReference>
<gene>
    <name evidence="3" type="ORF">GCM10010964_18830</name>
</gene>
<feature type="domain" description="TauD/TfdA-like" evidence="2">
    <location>
        <begin position="61"/>
        <end position="279"/>
    </location>
</feature>